<reference evidence="2" key="1">
    <citation type="submission" date="2020-07" db="EMBL/GenBank/DDBJ databases">
        <title>Huge and variable diversity of episymbiotic CPR bacteria and DPANN archaea in groundwater ecosystems.</title>
        <authorList>
            <person name="He C.Y."/>
            <person name="Keren R."/>
            <person name="Whittaker M."/>
            <person name="Farag I.F."/>
            <person name="Doudna J."/>
            <person name="Cate J.H.D."/>
            <person name="Banfield J.F."/>
        </authorList>
    </citation>
    <scope>NUCLEOTIDE SEQUENCE</scope>
    <source>
        <strain evidence="2">NC_groundwater_763_Ag_S-0.2um_68_21</strain>
    </source>
</reference>
<dbReference type="AlphaFoldDB" id="A0A932I1F7"/>
<comment type="caution">
    <text evidence="2">The sequence shown here is derived from an EMBL/GenBank/DDBJ whole genome shotgun (WGS) entry which is preliminary data.</text>
</comment>
<sequence length="46" mass="5017">HSTGYVLKPDGTIAVGVYSTGPIGRLVWQDVLGLVQFYKKMAPQPK</sequence>
<protein>
    <submittedName>
        <fullName evidence="2">Uncharacterized protein</fullName>
    </submittedName>
</protein>
<gene>
    <name evidence="1" type="ORF">HYZ11_03255</name>
    <name evidence="2" type="ORF">HYZ11_12115</name>
</gene>
<accession>A0A932I1F7</accession>
<dbReference type="Proteomes" id="UP000782312">
    <property type="component" value="Unassembled WGS sequence"/>
</dbReference>
<evidence type="ECO:0000313" key="1">
    <source>
        <dbReference type="EMBL" id="MBI3126602.1"/>
    </source>
</evidence>
<organism evidence="2 3">
    <name type="scientific">Tectimicrobiota bacterium</name>
    <dbReference type="NCBI Taxonomy" id="2528274"/>
    <lineage>
        <taxon>Bacteria</taxon>
        <taxon>Pseudomonadati</taxon>
        <taxon>Nitrospinota/Tectimicrobiota group</taxon>
        <taxon>Candidatus Tectimicrobiota</taxon>
    </lineage>
</organism>
<evidence type="ECO:0000313" key="2">
    <source>
        <dbReference type="EMBL" id="MBI3128343.1"/>
    </source>
</evidence>
<feature type="non-terminal residue" evidence="2">
    <location>
        <position position="1"/>
    </location>
</feature>
<evidence type="ECO:0000313" key="3">
    <source>
        <dbReference type="Proteomes" id="UP000782312"/>
    </source>
</evidence>
<dbReference type="EMBL" id="JACPUR010000028">
    <property type="protein sequence ID" value="MBI3128343.1"/>
    <property type="molecule type" value="Genomic_DNA"/>
</dbReference>
<dbReference type="EMBL" id="JACPUR010000005">
    <property type="protein sequence ID" value="MBI3126602.1"/>
    <property type="molecule type" value="Genomic_DNA"/>
</dbReference>
<proteinExistence type="predicted"/>
<name>A0A932I1F7_UNCTE</name>